<feature type="signal peptide" evidence="1">
    <location>
        <begin position="1"/>
        <end position="18"/>
    </location>
</feature>
<reference evidence="2 3" key="1">
    <citation type="submission" date="2020-08" db="EMBL/GenBank/DDBJ databases">
        <authorList>
            <person name="Koutsovoulos G."/>
            <person name="Danchin GJ E."/>
        </authorList>
    </citation>
    <scope>NUCLEOTIDE SEQUENCE [LARGE SCALE GENOMIC DNA]</scope>
</reference>
<dbReference type="EMBL" id="CAJEWN010000050">
    <property type="protein sequence ID" value="CAD2152394.1"/>
    <property type="molecule type" value="Genomic_DNA"/>
</dbReference>
<keyword evidence="1" id="KW-0732">Signal</keyword>
<dbReference type="Proteomes" id="UP000580250">
    <property type="component" value="Unassembled WGS sequence"/>
</dbReference>
<evidence type="ECO:0000313" key="2">
    <source>
        <dbReference type="EMBL" id="CAD2152394.1"/>
    </source>
</evidence>
<evidence type="ECO:0000313" key="3">
    <source>
        <dbReference type="Proteomes" id="UP000580250"/>
    </source>
</evidence>
<accession>A0A6V7UD38</accession>
<dbReference type="OrthoDB" id="5900791at2759"/>
<protein>
    <submittedName>
        <fullName evidence="2">Uncharacterized protein</fullName>
    </submittedName>
</protein>
<dbReference type="AlphaFoldDB" id="A0A6V7UD38"/>
<gene>
    <name evidence="2" type="ORF">MENT_LOCUS10746</name>
</gene>
<sequence>MFMLTIFLFIYFISFCDSSTVEECNQVFESNEKYNFYECKCFQDLRICKTSLVILHTCNDTSPAKVFRNETNCEMMYSECSNADKNSCKEGMCECLKTMIDCFSQRKCTSMTTSLTNKKARSIGVIAGFRGFIEGNFGENPTELKKDE</sequence>
<name>A0A6V7UD38_MELEN</name>
<evidence type="ECO:0000256" key="1">
    <source>
        <dbReference type="SAM" id="SignalP"/>
    </source>
</evidence>
<proteinExistence type="predicted"/>
<comment type="caution">
    <text evidence="2">The sequence shown here is derived from an EMBL/GenBank/DDBJ whole genome shotgun (WGS) entry which is preliminary data.</text>
</comment>
<organism evidence="2 3">
    <name type="scientific">Meloidogyne enterolobii</name>
    <name type="common">Root-knot nematode worm</name>
    <name type="synonym">Meloidogyne mayaguensis</name>
    <dbReference type="NCBI Taxonomy" id="390850"/>
    <lineage>
        <taxon>Eukaryota</taxon>
        <taxon>Metazoa</taxon>
        <taxon>Ecdysozoa</taxon>
        <taxon>Nematoda</taxon>
        <taxon>Chromadorea</taxon>
        <taxon>Rhabditida</taxon>
        <taxon>Tylenchina</taxon>
        <taxon>Tylenchomorpha</taxon>
        <taxon>Tylenchoidea</taxon>
        <taxon>Meloidogynidae</taxon>
        <taxon>Meloidogyninae</taxon>
        <taxon>Meloidogyne</taxon>
    </lineage>
</organism>
<feature type="chain" id="PRO_5027973516" evidence="1">
    <location>
        <begin position="19"/>
        <end position="148"/>
    </location>
</feature>